<evidence type="ECO:0000259" key="2">
    <source>
        <dbReference type="PROSITE" id="PS50234"/>
    </source>
</evidence>
<protein>
    <submittedName>
        <fullName evidence="3">Putative Von Willebrand factor, type A</fullName>
    </submittedName>
</protein>
<organism evidence="3">
    <name type="scientific">mine drainage metagenome</name>
    <dbReference type="NCBI Taxonomy" id="410659"/>
    <lineage>
        <taxon>unclassified sequences</taxon>
        <taxon>metagenomes</taxon>
        <taxon>ecological metagenomes</taxon>
    </lineage>
</organism>
<dbReference type="InterPro" id="IPR002035">
    <property type="entry name" value="VWF_A"/>
</dbReference>
<dbReference type="InterPro" id="IPR050768">
    <property type="entry name" value="UPF0353/GerABKA_families"/>
</dbReference>
<dbReference type="SMART" id="SM00327">
    <property type="entry name" value="VWA"/>
    <property type="match status" value="1"/>
</dbReference>
<gene>
    <name evidence="3" type="ORF">CARN2_1007</name>
</gene>
<dbReference type="InterPro" id="IPR036465">
    <property type="entry name" value="vWFA_dom_sf"/>
</dbReference>
<dbReference type="Gene3D" id="3.40.50.410">
    <property type="entry name" value="von Willebrand factor, type A domain"/>
    <property type="match status" value="1"/>
</dbReference>
<dbReference type="PROSITE" id="PS50234">
    <property type="entry name" value="VWFA"/>
    <property type="match status" value="1"/>
</dbReference>
<feature type="transmembrane region" description="Helical" evidence="1">
    <location>
        <begin position="20"/>
        <end position="40"/>
    </location>
</feature>
<name>E6PM66_9ZZZZ</name>
<dbReference type="SUPFAM" id="SSF53300">
    <property type="entry name" value="vWA-like"/>
    <property type="match status" value="1"/>
</dbReference>
<dbReference type="PANTHER" id="PTHR22550">
    <property type="entry name" value="SPORE GERMINATION PROTEIN"/>
    <property type="match status" value="1"/>
</dbReference>
<proteinExistence type="predicted"/>
<dbReference type="AlphaFoldDB" id="E6PM66"/>
<keyword evidence="1" id="KW-0472">Membrane</keyword>
<dbReference type="EMBL" id="CABM01000017">
    <property type="protein sequence ID" value="CBH96018.1"/>
    <property type="molecule type" value="Genomic_DNA"/>
</dbReference>
<feature type="domain" description="VWFA" evidence="2">
    <location>
        <begin position="109"/>
        <end position="306"/>
    </location>
</feature>
<feature type="transmembrane region" description="Helical" evidence="1">
    <location>
        <begin position="318"/>
        <end position="338"/>
    </location>
</feature>
<reference evidence="3" key="1">
    <citation type="submission" date="2009-10" db="EMBL/GenBank/DDBJ databases">
        <title>Diversity of trophic interactions inside an arsenic-rich microbial ecosystem.</title>
        <authorList>
            <person name="Bertin P.N."/>
            <person name="Heinrich-Salmeron A."/>
            <person name="Pelletier E."/>
            <person name="Goulhen-Chollet F."/>
            <person name="Arsene-Ploetze F."/>
            <person name="Gallien S."/>
            <person name="Calteau A."/>
            <person name="Vallenet D."/>
            <person name="Casiot C."/>
            <person name="Chane-Woon-Ming B."/>
            <person name="Giloteaux L."/>
            <person name="Barakat M."/>
            <person name="Bonnefoy V."/>
            <person name="Bruneel O."/>
            <person name="Chandler M."/>
            <person name="Cleiss J."/>
            <person name="Duran R."/>
            <person name="Elbaz-Poulichet F."/>
            <person name="Fonknechten N."/>
            <person name="Lauga B."/>
            <person name="Mornico D."/>
            <person name="Ortet P."/>
            <person name="Schaeffer C."/>
            <person name="Siguier P."/>
            <person name="Alexander Thil Smith A."/>
            <person name="Van Dorsselaer A."/>
            <person name="Weissenbach J."/>
            <person name="Medigue C."/>
            <person name="Le Paslier D."/>
        </authorList>
    </citation>
    <scope>NUCLEOTIDE SEQUENCE</scope>
</reference>
<accession>E6PM66</accession>
<comment type="caution">
    <text evidence="3">The sequence shown here is derived from an EMBL/GenBank/DDBJ whole genome shotgun (WGS) entry which is preliminary data.</text>
</comment>
<evidence type="ECO:0000256" key="1">
    <source>
        <dbReference type="SAM" id="Phobius"/>
    </source>
</evidence>
<dbReference type="PANTHER" id="PTHR22550:SF18">
    <property type="entry name" value="VWFA DOMAIN-CONTAINING PROTEIN"/>
    <property type="match status" value="1"/>
</dbReference>
<dbReference type="Pfam" id="PF00092">
    <property type="entry name" value="VWA"/>
    <property type="match status" value="1"/>
</dbReference>
<evidence type="ECO:0000313" key="3">
    <source>
        <dbReference type="EMBL" id="CBH96018.1"/>
    </source>
</evidence>
<sequence>MTLPFPHELHLPALWAALHWGQPLAFLLLPLPFLLAWLLWRRPSSQTTAAPRLVLLHPNVRALLHGATTSQWPSLRRLLPALALLCLILALAQPQRLGAWVMPPPQGRDIVVLLDTSLTMSIHDLRWNGQPAERLAVVKQVFARFIQARAGDRCGILAFGTHAATLLPPTFDRQLAAAMVARARIGMLGDDTALGDAIGLALRQVRAEGKLKPVLILYSDNGASNVGQISPAQAVALARALGVRIFTVQVGDTPASGQPYTVPAYQGPQPDMRAIAEQTGGRYFYAASHGAQEAAIHAIGQLTPTLQPPPQRRQAQQLYAWPLALGMVLWLLAQWPGVGLPRKRPRAAGPQPVGEIES</sequence>
<keyword evidence="1" id="KW-1133">Transmembrane helix</keyword>
<keyword evidence="1" id="KW-0812">Transmembrane</keyword>